<dbReference type="PROSITE" id="PS50932">
    <property type="entry name" value="HTH_LACI_2"/>
    <property type="match status" value="1"/>
</dbReference>
<evidence type="ECO:0000256" key="2">
    <source>
        <dbReference type="ARBA" id="ARBA00023125"/>
    </source>
</evidence>
<dbReference type="Pfam" id="PF13377">
    <property type="entry name" value="Peripla_BP_3"/>
    <property type="match status" value="1"/>
</dbReference>
<name>A0ABY6EBE9_9ACTN</name>
<dbReference type="SUPFAM" id="SSF53822">
    <property type="entry name" value="Periplasmic binding protein-like I"/>
    <property type="match status" value="1"/>
</dbReference>
<keyword evidence="2" id="KW-0238">DNA-binding</keyword>
<dbReference type="CDD" id="cd06267">
    <property type="entry name" value="PBP1_LacI_sugar_binding-like"/>
    <property type="match status" value="1"/>
</dbReference>
<keyword evidence="3" id="KW-0804">Transcription</keyword>
<dbReference type="PANTHER" id="PTHR30146">
    <property type="entry name" value="LACI-RELATED TRANSCRIPTIONAL REPRESSOR"/>
    <property type="match status" value="1"/>
</dbReference>
<evidence type="ECO:0000313" key="7">
    <source>
        <dbReference type="Proteomes" id="UP001061298"/>
    </source>
</evidence>
<feature type="domain" description="HTH lacI-type" evidence="5">
    <location>
        <begin position="1"/>
        <end position="55"/>
    </location>
</feature>
<evidence type="ECO:0000256" key="4">
    <source>
        <dbReference type="SAM" id="MobiDB-lite"/>
    </source>
</evidence>
<dbReference type="SUPFAM" id="SSF47413">
    <property type="entry name" value="lambda repressor-like DNA-binding domains"/>
    <property type="match status" value="1"/>
</dbReference>
<evidence type="ECO:0000256" key="1">
    <source>
        <dbReference type="ARBA" id="ARBA00023015"/>
    </source>
</evidence>
<dbReference type="Gene3D" id="1.10.260.40">
    <property type="entry name" value="lambda repressor-like DNA-binding domains"/>
    <property type="match status" value="1"/>
</dbReference>
<dbReference type="CDD" id="cd01392">
    <property type="entry name" value="HTH_LacI"/>
    <property type="match status" value="1"/>
</dbReference>
<evidence type="ECO:0000256" key="3">
    <source>
        <dbReference type="ARBA" id="ARBA00023163"/>
    </source>
</evidence>
<dbReference type="Gene3D" id="3.40.50.2300">
    <property type="match status" value="2"/>
</dbReference>
<proteinExistence type="predicted"/>
<accession>A0ABY6EBE9</accession>
<dbReference type="EMBL" id="CP106793">
    <property type="protein sequence ID" value="UXY24007.1"/>
    <property type="molecule type" value="Genomic_DNA"/>
</dbReference>
<dbReference type="InterPro" id="IPR028082">
    <property type="entry name" value="Peripla_BP_I"/>
</dbReference>
<dbReference type="InterPro" id="IPR010982">
    <property type="entry name" value="Lambda_DNA-bd_dom_sf"/>
</dbReference>
<organism evidence="6 7">
    <name type="scientific">Streptomyces cynarae</name>
    <dbReference type="NCBI Taxonomy" id="2981134"/>
    <lineage>
        <taxon>Bacteria</taxon>
        <taxon>Bacillati</taxon>
        <taxon>Actinomycetota</taxon>
        <taxon>Actinomycetes</taxon>
        <taxon>Kitasatosporales</taxon>
        <taxon>Streptomycetaceae</taxon>
        <taxon>Streptomyces</taxon>
    </lineage>
</organism>
<dbReference type="InterPro" id="IPR046335">
    <property type="entry name" value="LacI/GalR-like_sensor"/>
</dbReference>
<keyword evidence="1" id="KW-0805">Transcription regulation</keyword>
<dbReference type="Proteomes" id="UP001061298">
    <property type="component" value="Chromosome"/>
</dbReference>
<dbReference type="RefSeq" id="WP_263234240.1">
    <property type="nucleotide sequence ID" value="NZ_CP106793.1"/>
</dbReference>
<protein>
    <submittedName>
        <fullName evidence="6">LacI family transcriptional regulator</fullName>
    </submittedName>
</protein>
<sequence>MNIGEIARRAGVSRSTVSYALSGKRPVSDETRRRIQQVIDELGYRPNASARALANGRTSTIGLVFPPAGNHYTGMQLDFIGSVVEAAAAYDYDVLLSPSGVDSDRSFQRLLGERRVDGAILMEIRLEDDRVDHLAALDFPSVAIGRTARPEGGWWVGLDHTALAEACVHHLADLGHRRVAFVNRPEQLLRAGYESAHRGLDGFTKAAAERGLTVRTYCCGDDAASGQACLEQILQEEPATTALVTLNEAALGGLYRGLAQAGRHVPRDFSVTGIAAGRWAETVTPQLTAADVPAAEMGRLAVDLLVERLDHPDAPARHHLLTPPISLRASTGPAAAPPPAEARTPATARVPDPGHGTPVAASRN</sequence>
<dbReference type="Pfam" id="PF00356">
    <property type="entry name" value="LacI"/>
    <property type="match status" value="1"/>
</dbReference>
<dbReference type="SMART" id="SM00354">
    <property type="entry name" value="HTH_LACI"/>
    <property type="match status" value="1"/>
</dbReference>
<reference evidence="6" key="1">
    <citation type="submission" date="2022-10" db="EMBL/GenBank/DDBJ databases">
        <authorList>
            <person name="Mo P."/>
        </authorList>
    </citation>
    <scope>NUCLEOTIDE SEQUENCE</scope>
    <source>
        <strain evidence="6">HUAS 13-4</strain>
    </source>
</reference>
<feature type="compositionally biased region" description="Low complexity" evidence="4">
    <location>
        <begin position="341"/>
        <end position="351"/>
    </location>
</feature>
<gene>
    <name evidence="6" type="ORF">N8I84_38875</name>
</gene>
<dbReference type="InterPro" id="IPR000843">
    <property type="entry name" value="HTH_LacI"/>
</dbReference>
<evidence type="ECO:0000259" key="5">
    <source>
        <dbReference type="PROSITE" id="PS50932"/>
    </source>
</evidence>
<evidence type="ECO:0000313" key="6">
    <source>
        <dbReference type="EMBL" id="UXY24007.1"/>
    </source>
</evidence>
<keyword evidence="7" id="KW-1185">Reference proteome</keyword>
<dbReference type="PROSITE" id="PS00356">
    <property type="entry name" value="HTH_LACI_1"/>
    <property type="match status" value="1"/>
</dbReference>
<dbReference type="PANTHER" id="PTHR30146:SF153">
    <property type="entry name" value="LACTOSE OPERON REPRESSOR"/>
    <property type="match status" value="1"/>
</dbReference>
<feature type="region of interest" description="Disordered" evidence="4">
    <location>
        <begin position="315"/>
        <end position="364"/>
    </location>
</feature>